<dbReference type="KEGG" id="phy:AJ81_08370"/>
<dbReference type="InterPro" id="IPR014729">
    <property type="entry name" value="Rossmann-like_a/b/a_fold"/>
</dbReference>
<evidence type="ECO:0000313" key="12">
    <source>
        <dbReference type="Proteomes" id="UP000077469"/>
    </source>
</evidence>
<dbReference type="GO" id="GO:0006436">
    <property type="term" value="P:tryptophanyl-tRNA aminoacylation"/>
    <property type="evidence" value="ECO:0007669"/>
    <property type="project" value="UniProtKB-UniRule"/>
</dbReference>
<evidence type="ECO:0000256" key="1">
    <source>
        <dbReference type="ARBA" id="ARBA00005594"/>
    </source>
</evidence>
<accession>A0A0X1KSK0</accession>
<comment type="similarity">
    <text evidence="1 10">Belongs to the class-I aminoacyl-tRNA synthetase family.</text>
</comment>
<keyword evidence="12" id="KW-1185">Reference proteome</keyword>
<dbReference type="PATRIC" id="fig|1123384.7.peg.1678"/>
<dbReference type="STRING" id="1123384.AJ81_08370"/>
<dbReference type="OrthoDB" id="9801042at2"/>
<evidence type="ECO:0000256" key="4">
    <source>
        <dbReference type="ARBA" id="ARBA00022741"/>
    </source>
</evidence>
<evidence type="ECO:0000256" key="10">
    <source>
        <dbReference type="RuleBase" id="RU363036"/>
    </source>
</evidence>
<evidence type="ECO:0000256" key="5">
    <source>
        <dbReference type="ARBA" id="ARBA00022840"/>
    </source>
</evidence>
<name>A0A0X1KSK0_9THEM</name>
<evidence type="ECO:0000256" key="7">
    <source>
        <dbReference type="ARBA" id="ARBA00023146"/>
    </source>
</evidence>
<dbReference type="NCBIfam" id="TIGR00233">
    <property type="entry name" value="trpS"/>
    <property type="match status" value="1"/>
</dbReference>
<evidence type="ECO:0000256" key="2">
    <source>
        <dbReference type="ARBA" id="ARBA00013161"/>
    </source>
</evidence>
<dbReference type="InterPro" id="IPR002305">
    <property type="entry name" value="aa-tRNA-synth_Ic"/>
</dbReference>
<dbReference type="RefSeq" id="WP_031505087.1">
    <property type="nucleotide sequence ID" value="NC_022795.1"/>
</dbReference>
<dbReference type="AlphaFoldDB" id="A0A0X1KSK0"/>
<evidence type="ECO:0000256" key="9">
    <source>
        <dbReference type="NCBIfam" id="TIGR00233"/>
    </source>
</evidence>
<dbReference type="InterPro" id="IPR050203">
    <property type="entry name" value="Trp-tRNA_synthetase"/>
</dbReference>
<keyword evidence="7 10" id="KW-0030">Aminoacyl-tRNA synthetase</keyword>
<comment type="catalytic activity">
    <reaction evidence="8">
        <text>tRNA(Trp) + L-tryptophan + ATP = L-tryptophyl-tRNA(Trp) + AMP + diphosphate + H(+)</text>
        <dbReference type="Rhea" id="RHEA:24080"/>
        <dbReference type="Rhea" id="RHEA-COMP:9671"/>
        <dbReference type="Rhea" id="RHEA-COMP:9705"/>
        <dbReference type="ChEBI" id="CHEBI:15378"/>
        <dbReference type="ChEBI" id="CHEBI:30616"/>
        <dbReference type="ChEBI" id="CHEBI:33019"/>
        <dbReference type="ChEBI" id="CHEBI:57912"/>
        <dbReference type="ChEBI" id="CHEBI:78442"/>
        <dbReference type="ChEBI" id="CHEBI:78535"/>
        <dbReference type="ChEBI" id="CHEBI:456215"/>
        <dbReference type="EC" id="6.1.1.2"/>
    </reaction>
</comment>
<keyword evidence="3 10" id="KW-0436">Ligase</keyword>
<dbReference type="GO" id="GO:0005829">
    <property type="term" value="C:cytosol"/>
    <property type="evidence" value="ECO:0007669"/>
    <property type="project" value="TreeGrafter"/>
</dbReference>
<dbReference type="Gene3D" id="1.10.240.10">
    <property type="entry name" value="Tyrosyl-Transfer RNA Synthetase"/>
    <property type="match status" value="1"/>
</dbReference>
<protein>
    <recommendedName>
        <fullName evidence="2 9">Tryptophan--tRNA ligase</fullName>
        <ecNumber evidence="2 9">6.1.1.2</ecNumber>
    </recommendedName>
</protein>
<dbReference type="GO" id="GO:0005524">
    <property type="term" value="F:ATP binding"/>
    <property type="evidence" value="ECO:0007669"/>
    <property type="project" value="UniProtKB-KW"/>
</dbReference>
<keyword evidence="4 10" id="KW-0547">Nucleotide-binding</keyword>
<dbReference type="Gene3D" id="3.40.50.620">
    <property type="entry name" value="HUPs"/>
    <property type="match status" value="1"/>
</dbReference>
<sequence>MRLLSGVRPTGKPHIGNYVGALRNWKLLQDEGHECFFFVADWHALTTAYDDTKQLQDHTVEVMRAFLACGLDPEKSVLFVQSGVKEHAELALLFSMIVPLPWLERVPTYKEMKQQLSEKDLSNAGFLLYPVLQAADILIYLAEGVPVGEDQVYHVELTREIARRFNYLYGPTFPEPQAVLSVVPKLPGTDGRKMSKSYGNIIPLECSAQELEKSILPMVTDPARKRRSDPGDPNKCPVWDYHKAFGISEEESQWVFDGCTTAKIGCIDCKKLLLKNMLRELEPIWQRYSRINARFAMEVIAEGNRRAKRTAEETMALVRSRMNLLF</sequence>
<dbReference type="CDD" id="cd00806">
    <property type="entry name" value="TrpRS_core"/>
    <property type="match status" value="1"/>
</dbReference>
<dbReference type="FunFam" id="3.40.50.620:FF:000094">
    <property type="entry name" value="Tryptophan--tRNA ligase"/>
    <property type="match status" value="1"/>
</dbReference>
<dbReference type="PANTHER" id="PTHR43766:SF1">
    <property type="entry name" value="TRYPTOPHAN--TRNA LIGASE, MITOCHONDRIAL"/>
    <property type="match status" value="1"/>
</dbReference>
<dbReference type="EMBL" id="CP007141">
    <property type="protein sequence ID" value="AJC74191.1"/>
    <property type="molecule type" value="Genomic_DNA"/>
</dbReference>
<dbReference type="EC" id="6.1.1.2" evidence="2 9"/>
<dbReference type="PRINTS" id="PR01039">
    <property type="entry name" value="TRNASYNTHTRP"/>
</dbReference>
<dbReference type="InterPro" id="IPR002306">
    <property type="entry name" value="Trp-tRNA-ligase"/>
</dbReference>
<reference evidence="11 12" key="1">
    <citation type="submission" date="2014-01" db="EMBL/GenBank/DDBJ databases">
        <title>Genome sequencing of Thermotog hypogea.</title>
        <authorList>
            <person name="Zhang X."/>
            <person name="Alvare G."/>
            <person name="Fristensky B."/>
            <person name="Chen L."/>
            <person name="Suen T."/>
            <person name="Chen Q."/>
            <person name="Ma K."/>
        </authorList>
    </citation>
    <scope>NUCLEOTIDE SEQUENCE [LARGE SCALE GENOMIC DNA]</scope>
    <source>
        <strain evidence="11 12">DSM 11164</strain>
    </source>
</reference>
<proteinExistence type="inferred from homology"/>
<dbReference type="FunFam" id="1.10.240.10:FF:000005">
    <property type="entry name" value="Tryptophan--tRNA ligase"/>
    <property type="match status" value="1"/>
</dbReference>
<dbReference type="SUPFAM" id="SSF52374">
    <property type="entry name" value="Nucleotidylyl transferase"/>
    <property type="match status" value="1"/>
</dbReference>
<gene>
    <name evidence="11" type="ORF">AJ81_08370</name>
</gene>
<evidence type="ECO:0000313" key="11">
    <source>
        <dbReference type="EMBL" id="AJC74191.1"/>
    </source>
</evidence>
<keyword evidence="6 10" id="KW-0648">Protein biosynthesis</keyword>
<dbReference type="InterPro" id="IPR001412">
    <property type="entry name" value="aa-tRNA-synth_I_CS"/>
</dbReference>
<dbReference type="PANTHER" id="PTHR43766">
    <property type="entry name" value="TRYPTOPHAN--TRNA LIGASE, MITOCHONDRIAL"/>
    <property type="match status" value="1"/>
</dbReference>
<evidence type="ECO:0000256" key="3">
    <source>
        <dbReference type="ARBA" id="ARBA00022598"/>
    </source>
</evidence>
<organism evidence="11 12">
    <name type="scientific">Pseudothermotoga hypogea DSM 11164 = NBRC 106472</name>
    <dbReference type="NCBI Taxonomy" id="1123384"/>
    <lineage>
        <taxon>Bacteria</taxon>
        <taxon>Thermotogati</taxon>
        <taxon>Thermotogota</taxon>
        <taxon>Thermotogae</taxon>
        <taxon>Thermotogales</taxon>
        <taxon>Thermotogaceae</taxon>
        <taxon>Pseudothermotoga</taxon>
    </lineage>
</organism>
<dbReference type="PaxDb" id="1123384-AJ81_08370"/>
<keyword evidence="5 10" id="KW-0067">ATP-binding</keyword>
<evidence type="ECO:0000256" key="8">
    <source>
        <dbReference type="ARBA" id="ARBA00049929"/>
    </source>
</evidence>
<dbReference type="GO" id="GO:0004830">
    <property type="term" value="F:tryptophan-tRNA ligase activity"/>
    <property type="evidence" value="ECO:0007669"/>
    <property type="project" value="UniProtKB-UniRule"/>
</dbReference>
<dbReference type="Proteomes" id="UP000077469">
    <property type="component" value="Chromosome"/>
</dbReference>
<dbReference type="PROSITE" id="PS00178">
    <property type="entry name" value="AA_TRNA_LIGASE_I"/>
    <property type="match status" value="1"/>
</dbReference>
<evidence type="ECO:0000256" key="6">
    <source>
        <dbReference type="ARBA" id="ARBA00022917"/>
    </source>
</evidence>
<dbReference type="Pfam" id="PF00579">
    <property type="entry name" value="tRNA-synt_1b"/>
    <property type="match status" value="1"/>
</dbReference>